<dbReference type="STRING" id="218672.SAMN04489759_101622"/>
<reference evidence="2" key="1">
    <citation type="submission" date="2016-10" db="EMBL/GenBank/DDBJ databases">
        <authorList>
            <person name="Varghese N."/>
            <person name="Submissions S."/>
        </authorList>
    </citation>
    <scope>NUCLEOTIDE SEQUENCE [LARGE SCALE GENOMIC DNA]</scope>
    <source>
        <strain evidence="2">DSM 16477</strain>
    </source>
</reference>
<dbReference type="Proteomes" id="UP000199399">
    <property type="component" value="Unassembled WGS sequence"/>
</dbReference>
<proteinExistence type="predicted"/>
<organism evidence="1 2">
    <name type="scientific">Sulfitobacter delicatus</name>
    <dbReference type="NCBI Taxonomy" id="218672"/>
    <lineage>
        <taxon>Bacteria</taxon>
        <taxon>Pseudomonadati</taxon>
        <taxon>Pseudomonadota</taxon>
        <taxon>Alphaproteobacteria</taxon>
        <taxon>Rhodobacterales</taxon>
        <taxon>Roseobacteraceae</taxon>
        <taxon>Sulfitobacter</taxon>
    </lineage>
</organism>
<gene>
    <name evidence="1" type="ORF">SAMN04489759_101622</name>
</gene>
<keyword evidence="2" id="KW-1185">Reference proteome</keyword>
<dbReference type="EMBL" id="FNBP01000001">
    <property type="protein sequence ID" value="SDF22232.1"/>
    <property type="molecule type" value="Genomic_DNA"/>
</dbReference>
<evidence type="ECO:0000313" key="1">
    <source>
        <dbReference type="EMBL" id="SDF22232.1"/>
    </source>
</evidence>
<dbReference type="GO" id="GO:0005886">
    <property type="term" value="C:plasma membrane"/>
    <property type="evidence" value="ECO:0007669"/>
    <property type="project" value="InterPro"/>
</dbReference>
<dbReference type="GO" id="GO:0015221">
    <property type="term" value="F:lipopolysaccharide transmembrane transporter activity"/>
    <property type="evidence" value="ECO:0007669"/>
    <property type="project" value="InterPro"/>
</dbReference>
<sequence>MEADRYSRLVSWLKILFPLIALVLLSTLFLLSRAIDPEATIPFADTEVQERLRDQQVTGPFYSGTTDDGDLISFSAEKLTTPRGQTGTNEAEDLRAVLDLQSGAQIVMDAARAKVDAGADQAELIGNVRINTSTGYSIQSERMTSNLTTLDIASPGPVEANSPAGEITAGAMTITNRQDSAGSQMLFTKGVKLIYTPQSMKE</sequence>
<dbReference type="OrthoDB" id="7871110at2"/>
<dbReference type="NCBIfam" id="TIGR04409">
    <property type="entry name" value="LptC_YrbK"/>
    <property type="match status" value="1"/>
</dbReference>
<protein>
    <submittedName>
        <fullName evidence="1">Lipopolysaccharide export system protein LptC</fullName>
    </submittedName>
</protein>
<name>A0A1G7JB99_9RHOB</name>
<dbReference type="Gene3D" id="2.60.450.10">
    <property type="entry name" value="Lipopolysaccharide (LPS) transport protein A like domain"/>
    <property type="match status" value="1"/>
</dbReference>
<dbReference type="RefSeq" id="WP_093739026.1">
    <property type="nucleotide sequence ID" value="NZ_FNBP01000001.1"/>
</dbReference>
<dbReference type="InterPro" id="IPR026265">
    <property type="entry name" value="LptC"/>
</dbReference>
<accession>A0A1G7JB99</accession>
<dbReference type="Pfam" id="PF06835">
    <property type="entry name" value="LptC"/>
    <property type="match status" value="1"/>
</dbReference>
<dbReference type="InterPro" id="IPR010664">
    <property type="entry name" value="LipoPS_assembly_LptC-rel"/>
</dbReference>
<evidence type="ECO:0000313" key="2">
    <source>
        <dbReference type="Proteomes" id="UP000199399"/>
    </source>
</evidence>
<dbReference type="AlphaFoldDB" id="A0A1G7JB99"/>